<evidence type="ECO:0000256" key="1">
    <source>
        <dbReference type="ARBA" id="ARBA00022630"/>
    </source>
</evidence>
<dbReference type="AlphaFoldDB" id="A0A7H8QLZ3"/>
<dbReference type="EMBL" id="CP055898">
    <property type="protein sequence ID" value="QKX54957.1"/>
    <property type="molecule type" value="Genomic_DNA"/>
</dbReference>
<sequence length="417" mass="46080">MFRIAIIGGGLGGLFTALAIKYHCPQGVQIDVYEQAAEYTEIGAGVGIGPNAAVLIQKIGLLEEALMISGNRRDVWLSFLRYDTGEEIMTVKTPEKGNRVQLSMHRAEFLHLLVQAIRSRGAAILHTNMRCEKLEDKGATMLVTFTNGKTASANLVLGADGIHSVQDTARYGEMVIYRGLCPIADIQNDWPYSTYATSWVAPGKHFLTFPISRNNTLNVVAFVTTPWEEIGNKTTRESWTQVGDKETIKQEFKDFAAPVQAAIDKMNTNPLKWLLFDRMTPSQWVFSGGKVALLGDAAHAMCPHQGAGAGQALEDGYVIGRALKDYFQSMRTDGNGPSLQSALEVYQSIRYPRSERVQATSRQAGDAYQMKAPELAGLSYEDGLPILTTMLENRMQWIWTEDIDNVYETAVAAQSRL</sequence>
<dbReference type="Pfam" id="PF01494">
    <property type="entry name" value="FAD_binding_3"/>
    <property type="match status" value="1"/>
</dbReference>
<dbReference type="KEGG" id="trg:TRUGW13939_02047"/>
<dbReference type="Gene3D" id="3.50.50.60">
    <property type="entry name" value="FAD/NAD(P)-binding domain"/>
    <property type="match status" value="1"/>
</dbReference>
<dbReference type="PANTHER" id="PTHR46720:SF3">
    <property type="entry name" value="FAD-BINDING DOMAIN-CONTAINING PROTEIN-RELATED"/>
    <property type="match status" value="1"/>
</dbReference>
<dbReference type="GeneID" id="55989557"/>
<keyword evidence="2" id="KW-0274">FAD</keyword>
<organism evidence="5 6">
    <name type="scientific">Talaromyces rugulosus</name>
    <name type="common">Penicillium rugulosum</name>
    <dbReference type="NCBI Taxonomy" id="121627"/>
    <lineage>
        <taxon>Eukaryota</taxon>
        <taxon>Fungi</taxon>
        <taxon>Dikarya</taxon>
        <taxon>Ascomycota</taxon>
        <taxon>Pezizomycotina</taxon>
        <taxon>Eurotiomycetes</taxon>
        <taxon>Eurotiomycetidae</taxon>
        <taxon>Eurotiales</taxon>
        <taxon>Trichocomaceae</taxon>
        <taxon>Talaromyces</taxon>
        <taxon>Talaromyces sect. Islandici</taxon>
    </lineage>
</organism>
<feature type="domain" description="FAD-binding" evidence="4">
    <location>
        <begin position="4"/>
        <end position="357"/>
    </location>
</feature>
<evidence type="ECO:0000256" key="2">
    <source>
        <dbReference type="ARBA" id="ARBA00022827"/>
    </source>
</evidence>
<keyword evidence="6" id="KW-1185">Reference proteome</keyword>
<reference evidence="6" key="1">
    <citation type="submission" date="2020-06" db="EMBL/GenBank/DDBJ databases">
        <title>A chromosome-scale genome assembly of Talaromyces rugulosus W13939.</title>
        <authorList>
            <person name="Wang B."/>
            <person name="Guo L."/>
            <person name="Ye K."/>
            <person name="Wang L."/>
        </authorList>
    </citation>
    <scope>NUCLEOTIDE SEQUENCE [LARGE SCALE GENOMIC DNA]</scope>
    <source>
        <strain evidence="6">W13939</strain>
    </source>
</reference>
<keyword evidence="3" id="KW-0560">Oxidoreductase</keyword>
<keyword evidence="1" id="KW-0285">Flavoprotein</keyword>
<evidence type="ECO:0000313" key="5">
    <source>
        <dbReference type="EMBL" id="QKX54957.1"/>
    </source>
</evidence>
<dbReference type="PANTHER" id="PTHR46720">
    <property type="entry name" value="HYDROXYLASE, PUTATIVE (AFU_ORTHOLOGUE AFUA_3G01460)-RELATED"/>
    <property type="match status" value="1"/>
</dbReference>
<dbReference type="GO" id="GO:0071949">
    <property type="term" value="F:FAD binding"/>
    <property type="evidence" value="ECO:0007669"/>
    <property type="project" value="InterPro"/>
</dbReference>
<gene>
    <name evidence="5" type="ORF">TRUGW13939_02047</name>
</gene>
<accession>A0A7H8QLZ3</accession>
<evidence type="ECO:0000259" key="4">
    <source>
        <dbReference type="Pfam" id="PF01494"/>
    </source>
</evidence>
<dbReference type="RefSeq" id="XP_035341136.1">
    <property type="nucleotide sequence ID" value="XM_035485243.1"/>
</dbReference>
<dbReference type="OrthoDB" id="417877at2759"/>
<dbReference type="SUPFAM" id="SSF54373">
    <property type="entry name" value="FAD-linked reductases, C-terminal domain"/>
    <property type="match status" value="1"/>
</dbReference>
<proteinExistence type="predicted"/>
<name>A0A7H8QLZ3_TALRU</name>
<dbReference type="InterPro" id="IPR051104">
    <property type="entry name" value="FAD_monoxygenase"/>
</dbReference>
<dbReference type="SUPFAM" id="SSF51905">
    <property type="entry name" value="FAD/NAD(P)-binding domain"/>
    <property type="match status" value="1"/>
</dbReference>
<dbReference type="PRINTS" id="PR00420">
    <property type="entry name" value="RNGMNOXGNASE"/>
</dbReference>
<dbReference type="GO" id="GO:0044550">
    <property type="term" value="P:secondary metabolite biosynthetic process"/>
    <property type="evidence" value="ECO:0007669"/>
    <property type="project" value="TreeGrafter"/>
</dbReference>
<dbReference type="InterPro" id="IPR036188">
    <property type="entry name" value="FAD/NAD-bd_sf"/>
</dbReference>
<dbReference type="InterPro" id="IPR002938">
    <property type="entry name" value="FAD-bd"/>
</dbReference>
<protein>
    <recommendedName>
        <fullName evidence="4">FAD-binding domain-containing protein</fullName>
    </recommendedName>
</protein>
<dbReference type="GO" id="GO:0016491">
    <property type="term" value="F:oxidoreductase activity"/>
    <property type="evidence" value="ECO:0007669"/>
    <property type="project" value="UniProtKB-KW"/>
</dbReference>
<evidence type="ECO:0000313" key="6">
    <source>
        <dbReference type="Proteomes" id="UP000509510"/>
    </source>
</evidence>
<evidence type="ECO:0000256" key="3">
    <source>
        <dbReference type="ARBA" id="ARBA00023002"/>
    </source>
</evidence>
<dbReference type="Proteomes" id="UP000509510">
    <property type="component" value="Chromosome I"/>
</dbReference>